<dbReference type="SUPFAM" id="SSF50156">
    <property type="entry name" value="PDZ domain-like"/>
    <property type="match status" value="1"/>
</dbReference>
<dbReference type="InterPro" id="IPR036034">
    <property type="entry name" value="PDZ_sf"/>
</dbReference>
<evidence type="ECO:0000259" key="1">
    <source>
        <dbReference type="Pfam" id="PF02225"/>
    </source>
</evidence>
<dbReference type="OrthoDB" id="75502at2759"/>
<evidence type="ECO:0000313" key="3">
    <source>
        <dbReference type="Proteomes" id="UP000243217"/>
    </source>
</evidence>
<protein>
    <recommendedName>
        <fullName evidence="1">PA domain-containing protein</fullName>
    </recommendedName>
</protein>
<dbReference type="InterPro" id="IPR053251">
    <property type="entry name" value="N-glycanase"/>
</dbReference>
<dbReference type="Gene3D" id="2.30.42.10">
    <property type="match status" value="1"/>
</dbReference>
<keyword evidence="3" id="KW-1185">Reference proteome</keyword>
<proteinExistence type="predicted"/>
<reference evidence="2 3" key="1">
    <citation type="journal article" date="2014" name="Genome Biol. Evol.">
        <title>The secreted proteins of Achlya hypogyna and Thraustotheca clavata identify the ancestral oomycete secretome and reveal gene acquisitions by horizontal gene transfer.</title>
        <authorList>
            <person name="Misner I."/>
            <person name="Blouin N."/>
            <person name="Leonard G."/>
            <person name="Richards T.A."/>
            <person name="Lane C.E."/>
        </authorList>
    </citation>
    <scope>NUCLEOTIDE SEQUENCE [LARGE SCALE GENOMIC DNA]</scope>
    <source>
        <strain evidence="2 3">ATCC 34112</strain>
    </source>
</reference>
<gene>
    <name evidence="2" type="ORF">THRCLA_12230</name>
</gene>
<accession>A0A1V9Z4A6</accession>
<dbReference type="Gene3D" id="3.50.30.30">
    <property type="match status" value="2"/>
</dbReference>
<dbReference type="InterPro" id="IPR003137">
    <property type="entry name" value="PA_domain"/>
</dbReference>
<dbReference type="PANTHER" id="PTHR39319:SF1">
    <property type="entry name" value="SI:DKEY-256H2.1"/>
    <property type="match status" value="1"/>
</dbReference>
<dbReference type="Proteomes" id="UP000243217">
    <property type="component" value="Unassembled WGS sequence"/>
</dbReference>
<dbReference type="AlphaFoldDB" id="A0A1V9Z4A6"/>
<dbReference type="PANTHER" id="PTHR39319">
    <property type="entry name" value="SI:DKEY-256H2.1"/>
    <property type="match status" value="1"/>
</dbReference>
<dbReference type="Pfam" id="PF02225">
    <property type="entry name" value="PA"/>
    <property type="match status" value="1"/>
</dbReference>
<comment type="caution">
    <text evidence="2">The sequence shown here is derived from an EMBL/GenBank/DDBJ whole genome shotgun (WGS) entry which is preliminary data.</text>
</comment>
<name>A0A1V9Z4A6_9STRA</name>
<feature type="domain" description="PA" evidence="1">
    <location>
        <begin position="146"/>
        <end position="228"/>
    </location>
</feature>
<evidence type="ECO:0000313" key="2">
    <source>
        <dbReference type="EMBL" id="OQR92853.1"/>
    </source>
</evidence>
<dbReference type="EMBL" id="JNBS01002295">
    <property type="protein sequence ID" value="OQR92853.1"/>
    <property type="molecule type" value="Genomic_DNA"/>
</dbReference>
<dbReference type="CDD" id="cd00136">
    <property type="entry name" value="PDZ_canonical"/>
    <property type="match status" value="1"/>
</dbReference>
<sequence>MLLLLFLHTLVCAACPGSIYSVLVPKAEPLGVVLSHRLRVQSFVHDPQGRARALEATGLVEVGDALLSVNEQSTEGLTLAAVVAILQQAPVPRNLTFWSTRCAVEELVVEQEEEESLVTIYAKENWKESFYAVKSEFGKAPLCFMYPLVLVMDACKQLPMNLTNSYVLVQSSTRCSAHQQAIIVGQAGAIGMVLAQFEGKKLKPLELPQNFTRTIDTPVIMVSTTSAAQMISTMVSQSQGEVLIQFALTRDCLEQSDVAVLAATAQQKLAQAKSGNIIAFIDSLQQSFEYLSADNSSPLPIGKHKLIVSMNDFCMPQAVRYLRESIVMISATSACSITTQVEILADNGAIGVLIYNPTSKVLARIPIQTTVAVAFISMSTFLRLRAETSIVYVEFEPNNIHEHHFEALRAVADMSKWPRSDYGRHVLYHRLRRSLAEDASDAKYAALDAIKEEADAHHQSS</sequence>
<organism evidence="2 3">
    <name type="scientific">Thraustotheca clavata</name>
    <dbReference type="NCBI Taxonomy" id="74557"/>
    <lineage>
        <taxon>Eukaryota</taxon>
        <taxon>Sar</taxon>
        <taxon>Stramenopiles</taxon>
        <taxon>Oomycota</taxon>
        <taxon>Saprolegniomycetes</taxon>
        <taxon>Saprolegniales</taxon>
        <taxon>Achlyaceae</taxon>
        <taxon>Thraustotheca</taxon>
    </lineage>
</organism>